<feature type="region of interest" description="Disordered" evidence="1">
    <location>
        <begin position="300"/>
        <end position="432"/>
    </location>
</feature>
<evidence type="ECO:0000256" key="1">
    <source>
        <dbReference type="SAM" id="MobiDB-lite"/>
    </source>
</evidence>
<evidence type="ECO:0000313" key="3">
    <source>
        <dbReference type="Proteomes" id="UP001152795"/>
    </source>
</evidence>
<feature type="compositionally biased region" description="Polar residues" evidence="1">
    <location>
        <begin position="502"/>
        <end position="516"/>
    </location>
</feature>
<sequence length="522" mass="56333">MASPTETLESTCPPDAEAISASLRSYRGHLSRAINSSARATSEYMDSQDSASLTEKRKNIRKHFERIENLTFALQNIDPNNAPRYDADLVKDEERSDKAIHVISKAMKAIVATSTDSQRNPGRGTPSRRINDSLKPALLPKDASPIEMRHWLESFRSYYASNDMDSLPERQSYFRILLDVDLRTRISAKMDGETNVLGPGGCLQLVEDDFLARYPLLARRLDFLMSAKTIAKPAANARRPLGTSSRRINKSLKPAILPKDASPIETCQWIESFRSEDDDHDAPRSSAILLSSAAISCTSRSAPFLPPTTTPTPPGPNPPPAEAPLPPPALRSSAILDGKHEDDSPPLETLPPASRSAPFLPPTTTPTTSCSAVTILRSSNGDIDAPRSSAILDGGHEDDSPPLETLPPASRSAPFLLPTPTPPGPIPPPAETLPPSTRMNVLIQDGRSDSSFEFLCLADTGSETTLVSEDLVSRHNFANFPNNDISLMAANHSIPPPAETLPPSNTITSGAATTVSADKDAF</sequence>
<feature type="compositionally biased region" description="Polar residues" evidence="1">
    <location>
        <begin position="369"/>
        <end position="381"/>
    </location>
</feature>
<comment type="caution">
    <text evidence="2">The sequence shown here is derived from an EMBL/GenBank/DDBJ whole genome shotgun (WGS) entry which is preliminary data.</text>
</comment>
<feature type="region of interest" description="Disordered" evidence="1">
    <location>
        <begin position="495"/>
        <end position="522"/>
    </location>
</feature>
<feature type="compositionally biased region" description="Pro residues" evidence="1">
    <location>
        <begin position="304"/>
        <end position="329"/>
    </location>
</feature>
<feature type="non-terminal residue" evidence="2">
    <location>
        <position position="522"/>
    </location>
</feature>
<feature type="region of interest" description="Disordered" evidence="1">
    <location>
        <begin position="111"/>
        <end position="133"/>
    </location>
</feature>
<dbReference type="Proteomes" id="UP001152795">
    <property type="component" value="Unassembled WGS sequence"/>
</dbReference>
<organism evidence="2 3">
    <name type="scientific">Paramuricea clavata</name>
    <name type="common">Red gorgonian</name>
    <name type="synonym">Violescent sea-whip</name>
    <dbReference type="NCBI Taxonomy" id="317549"/>
    <lineage>
        <taxon>Eukaryota</taxon>
        <taxon>Metazoa</taxon>
        <taxon>Cnidaria</taxon>
        <taxon>Anthozoa</taxon>
        <taxon>Octocorallia</taxon>
        <taxon>Malacalcyonacea</taxon>
        <taxon>Plexauridae</taxon>
        <taxon>Paramuricea</taxon>
    </lineage>
</organism>
<name>A0A7D9KFP7_PARCT</name>
<evidence type="ECO:0000313" key="2">
    <source>
        <dbReference type="EMBL" id="CAB4045156.1"/>
    </source>
</evidence>
<dbReference type="AlphaFoldDB" id="A0A7D9KFP7"/>
<gene>
    <name evidence="2" type="ORF">PACLA_8A038230</name>
</gene>
<reference evidence="2" key="1">
    <citation type="submission" date="2020-04" db="EMBL/GenBank/DDBJ databases">
        <authorList>
            <person name="Alioto T."/>
            <person name="Alioto T."/>
            <person name="Gomez Garrido J."/>
        </authorList>
    </citation>
    <scope>NUCLEOTIDE SEQUENCE</scope>
    <source>
        <strain evidence="2">A484AB</strain>
    </source>
</reference>
<dbReference type="EMBL" id="CACRXK020037887">
    <property type="protein sequence ID" value="CAB4045156.1"/>
    <property type="molecule type" value="Genomic_DNA"/>
</dbReference>
<keyword evidence="3" id="KW-1185">Reference proteome</keyword>
<accession>A0A7D9KFP7</accession>
<feature type="compositionally biased region" description="Pro residues" evidence="1">
    <location>
        <begin position="417"/>
        <end position="432"/>
    </location>
</feature>
<proteinExistence type="predicted"/>
<protein>
    <submittedName>
        <fullName evidence="2">Uncharacterized protein</fullName>
    </submittedName>
</protein>